<evidence type="ECO:0000313" key="2">
    <source>
        <dbReference type="EMBL" id="VDN38696.1"/>
    </source>
</evidence>
<dbReference type="EMBL" id="UYRU01093719">
    <property type="protein sequence ID" value="VDN38696.1"/>
    <property type="molecule type" value="Genomic_DNA"/>
</dbReference>
<dbReference type="Proteomes" id="UP000281553">
    <property type="component" value="Unassembled WGS sequence"/>
</dbReference>
<feature type="compositionally biased region" description="Polar residues" evidence="1">
    <location>
        <begin position="16"/>
        <end position="28"/>
    </location>
</feature>
<proteinExistence type="predicted"/>
<feature type="compositionally biased region" description="Polar residues" evidence="1">
    <location>
        <begin position="55"/>
        <end position="84"/>
    </location>
</feature>
<dbReference type="AlphaFoldDB" id="A0A3P7R6A3"/>
<protein>
    <submittedName>
        <fullName evidence="2">Uncharacterized protein</fullName>
    </submittedName>
</protein>
<name>A0A3P7R6A3_DIBLA</name>
<feature type="region of interest" description="Disordered" evidence="1">
    <location>
        <begin position="1"/>
        <end position="114"/>
    </location>
</feature>
<evidence type="ECO:0000256" key="1">
    <source>
        <dbReference type="SAM" id="MobiDB-lite"/>
    </source>
</evidence>
<feature type="non-terminal residue" evidence="2">
    <location>
        <position position="114"/>
    </location>
</feature>
<sequence length="114" mass="11866">MATVKAAQVAGCLGKSSASSVRKSTPNDSMALEPRSDSQPLDRTLLGEAGEGGFENTSYGKRSSDSVGSQTLTSPSHVRSGQQQQDRDSVDGCSAKSRNSDSHNMPSLSLPLPP</sequence>
<accession>A0A3P7R6A3</accession>
<reference evidence="2 3" key="1">
    <citation type="submission" date="2018-11" db="EMBL/GenBank/DDBJ databases">
        <authorList>
            <consortium name="Pathogen Informatics"/>
        </authorList>
    </citation>
    <scope>NUCLEOTIDE SEQUENCE [LARGE SCALE GENOMIC DNA]</scope>
</reference>
<organism evidence="2 3">
    <name type="scientific">Dibothriocephalus latus</name>
    <name type="common">Fish tapeworm</name>
    <name type="synonym">Diphyllobothrium latum</name>
    <dbReference type="NCBI Taxonomy" id="60516"/>
    <lineage>
        <taxon>Eukaryota</taxon>
        <taxon>Metazoa</taxon>
        <taxon>Spiralia</taxon>
        <taxon>Lophotrochozoa</taxon>
        <taxon>Platyhelminthes</taxon>
        <taxon>Cestoda</taxon>
        <taxon>Eucestoda</taxon>
        <taxon>Diphyllobothriidea</taxon>
        <taxon>Diphyllobothriidae</taxon>
        <taxon>Dibothriocephalus</taxon>
    </lineage>
</organism>
<evidence type="ECO:0000313" key="3">
    <source>
        <dbReference type="Proteomes" id="UP000281553"/>
    </source>
</evidence>
<keyword evidence="3" id="KW-1185">Reference proteome</keyword>
<gene>
    <name evidence="2" type="ORF">DILT_LOCUS17671</name>
</gene>